<reference evidence="2" key="1">
    <citation type="submission" date="2025-08" db="UniProtKB">
        <authorList>
            <consortium name="Ensembl"/>
        </authorList>
    </citation>
    <scope>IDENTIFICATION</scope>
</reference>
<accession>A0A8B9BBL9</accession>
<name>A0A8B9BBL9_9AVES</name>
<organism evidence="2 3">
    <name type="scientific">Anser brachyrhynchus</name>
    <name type="common">Pink-footed goose</name>
    <dbReference type="NCBI Taxonomy" id="132585"/>
    <lineage>
        <taxon>Eukaryota</taxon>
        <taxon>Metazoa</taxon>
        <taxon>Chordata</taxon>
        <taxon>Craniata</taxon>
        <taxon>Vertebrata</taxon>
        <taxon>Euteleostomi</taxon>
        <taxon>Archelosauria</taxon>
        <taxon>Archosauria</taxon>
        <taxon>Dinosauria</taxon>
        <taxon>Saurischia</taxon>
        <taxon>Theropoda</taxon>
        <taxon>Coelurosauria</taxon>
        <taxon>Aves</taxon>
        <taxon>Neognathae</taxon>
        <taxon>Galloanserae</taxon>
        <taxon>Anseriformes</taxon>
        <taxon>Anatidae</taxon>
        <taxon>Anserinae</taxon>
        <taxon>Anser</taxon>
    </lineage>
</organism>
<feature type="region of interest" description="Disordered" evidence="1">
    <location>
        <begin position="1"/>
        <end position="24"/>
    </location>
</feature>
<feature type="region of interest" description="Disordered" evidence="1">
    <location>
        <begin position="134"/>
        <end position="158"/>
    </location>
</feature>
<evidence type="ECO:0000256" key="1">
    <source>
        <dbReference type="SAM" id="MobiDB-lite"/>
    </source>
</evidence>
<dbReference type="Ensembl" id="ENSABRT00000002766.1">
    <property type="protein sequence ID" value="ENSABRP00000001855.1"/>
    <property type="gene ID" value="ENSABRG00000001884.1"/>
</dbReference>
<evidence type="ECO:0000313" key="3">
    <source>
        <dbReference type="Proteomes" id="UP000694426"/>
    </source>
</evidence>
<dbReference type="Proteomes" id="UP000694426">
    <property type="component" value="Unplaced"/>
</dbReference>
<reference evidence="2" key="2">
    <citation type="submission" date="2025-09" db="UniProtKB">
        <authorList>
            <consortium name="Ensembl"/>
        </authorList>
    </citation>
    <scope>IDENTIFICATION</scope>
</reference>
<protein>
    <submittedName>
        <fullName evidence="2">Uncharacterized protein</fullName>
    </submittedName>
</protein>
<proteinExistence type="predicted"/>
<dbReference type="AlphaFoldDB" id="A0A8B9BBL9"/>
<keyword evidence="3" id="KW-1185">Reference proteome</keyword>
<sequence>MLVSEAPGDLTKQRAQGPSAPCSGAQVGSEELLFVGVLYGQVAAEDLQKHAAELLRGDVVQQGVHHGAEVEEDVRDGKKSDVRSEVGDSPVLLWFHSSHDPSNLVWHPAYCQSCNNQPCKQKEKHRVTEYPELEGIHEDQQVQRLGPQRTTQKSDHASESVVSAGEVCVCGKTKNRKDLVSVLHLLARK</sequence>
<dbReference type="GeneTree" id="ENSGT01030000235139"/>
<evidence type="ECO:0000313" key="2">
    <source>
        <dbReference type="Ensembl" id="ENSABRP00000001855.1"/>
    </source>
</evidence>